<gene>
    <name evidence="2" type="ORF">CYFUS_004036</name>
</gene>
<dbReference type="GO" id="GO:0016102">
    <property type="term" value="P:diterpenoid biosynthetic process"/>
    <property type="evidence" value="ECO:0007669"/>
    <property type="project" value="TreeGrafter"/>
</dbReference>
<name>A0A250J5E1_9BACT</name>
<dbReference type="Gene3D" id="1.50.10.20">
    <property type="match status" value="1"/>
</dbReference>
<dbReference type="InterPro" id="IPR032696">
    <property type="entry name" value="SQ_cyclase_C"/>
</dbReference>
<organism evidence="2 3">
    <name type="scientific">Cystobacter fuscus</name>
    <dbReference type="NCBI Taxonomy" id="43"/>
    <lineage>
        <taxon>Bacteria</taxon>
        <taxon>Pseudomonadati</taxon>
        <taxon>Myxococcota</taxon>
        <taxon>Myxococcia</taxon>
        <taxon>Myxococcales</taxon>
        <taxon>Cystobacterineae</taxon>
        <taxon>Archangiaceae</taxon>
        <taxon>Cystobacter</taxon>
    </lineage>
</organism>
<dbReference type="SUPFAM" id="SSF48239">
    <property type="entry name" value="Terpenoid cyclases/Protein prenyltransferases"/>
    <property type="match status" value="2"/>
</dbReference>
<dbReference type="InterPro" id="IPR008930">
    <property type="entry name" value="Terpenoid_cyclase/PrenylTrfase"/>
</dbReference>
<dbReference type="InterPro" id="IPR050148">
    <property type="entry name" value="Terpene_synthase-like"/>
</dbReference>
<dbReference type="AlphaFoldDB" id="A0A250J5E1"/>
<proteinExistence type="predicted"/>
<sequence length="509" mass="54571">MSSTAERLIETLRAEIPALGQQGGVVTPSVYDTAQVLRYAPPPDAQPAIDWLMAQQHADGGWGPEVMPLARHVPTLASVLALLVSSDAPGSHDAATRGLDFLRRNAELWSFEQALPDDIPVAVELVLPRLLEDAAALGLDLPQQPFRLLRTLGERRRGLIARMKIRAGTTPVHGWEAWGTQADPAVIDATQGVGNSPAATALWLNRRRAATPGAQELRGVEEFLAGASAATRTGIPGVVPTVWPIPTFERPWGLLALLSSGLLSHPALQDVIRPQLEALHRALKPEGMGMSDNFDVDGDTTTTTVALLANAGHEVDGRVLERYQRDGLFITYSHELQPSLTTTAHGVLALAMLGQDASQPLRFLLEKRGHNGVWVGDKWHCSWLYATSQVMGALAQAGAAAELRASAEAMIALQRDDGGWGVGTASSASETAFAVHAMYGLRSAPGASGVAVRRALRKAAAWLTAWDAAPRAAETLWIGKELYGPVRVDRAFVLTARLALELDRELLSR</sequence>
<evidence type="ECO:0000313" key="3">
    <source>
        <dbReference type="Proteomes" id="UP000217257"/>
    </source>
</evidence>
<dbReference type="GO" id="GO:0010333">
    <property type="term" value="F:terpene synthase activity"/>
    <property type="evidence" value="ECO:0007669"/>
    <property type="project" value="InterPro"/>
</dbReference>
<dbReference type="GO" id="GO:0000287">
    <property type="term" value="F:magnesium ion binding"/>
    <property type="evidence" value="ECO:0007669"/>
    <property type="project" value="TreeGrafter"/>
</dbReference>
<feature type="domain" description="Squalene cyclase C-terminal" evidence="1">
    <location>
        <begin position="349"/>
        <end position="428"/>
    </location>
</feature>
<dbReference type="RefSeq" id="WP_095986755.1">
    <property type="nucleotide sequence ID" value="NZ_CP022098.1"/>
</dbReference>
<dbReference type="EMBL" id="CP022098">
    <property type="protein sequence ID" value="ATB38601.1"/>
    <property type="molecule type" value="Genomic_DNA"/>
</dbReference>
<dbReference type="Pfam" id="PF13243">
    <property type="entry name" value="SQHop_cyclase_C"/>
    <property type="match status" value="1"/>
</dbReference>
<reference evidence="2 3" key="1">
    <citation type="submission" date="2017-06" db="EMBL/GenBank/DDBJ databases">
        <title>Sequencing and comparative analysis of myxobacterial genomes.</title>
        <authorList>
            <person name="Rupp O."/>
            <person name="Goesmann A."/>
            <person name="Sogaard-Andersen L."/>
        </authorList>
    </citation>
    <scope>NUCLEOTIDE SEQUENCE [LARGE SCALE GENOMIC DNA]</scope>
    <source>
        <strain evidence="2 3">DSM 52655</strain>
    </source>
</reference>
<accession>A0A250J5E1</accession>
<evidence type="ECO:0000313" key="2">
    <source>
        <dbReference type="EMBL" id="ATB38601.1"/>
    </source>
</evidence>
<dbReference type="Gene3D" id="1.50.10.160">
    <property type="match status" value="1"/>
</dbReference>
<dbReference type="PANTHER" id="PTHR31739:SF25">
    <property type="entry name" value="(E,E)-GERANYLLINALOOL SYNTHASE"/>
    <property type="match status" value="1"/>
</dbReference>
<dbReference type="PANTHER" id="PTHR31739">
    <property type="entry name" value="ENT-COPALYL DIPHOSPHATE SYNTHASE, CHLOROPLASTIC"/>
    <property type="match status" value="1"/>
</dbReference>
<protein>
    <recommendedName>
        <fullName evidence="1">Squalene cyclase C-terminal domain-containing protein</fullName>
    </recommendedName>
</protein>
<evidence type="ECO:0000259" key="1">
    <source>
        <dbReference type="Pfam" id="PF13243"/>
    </source>
</evidence>
<dbReference type="KEGG" id="cfus:CYFUS_004036"/>
<dbReference type="Proteomes" id="UP000217257">
    <property type="component" value="Chromosome"/>
</dbReference>